<evidence type="ECO:0000256" key="3">
    <source>
        <dbReference type="ARBA" id="ARBA00022692"/>
    </source>
</evidence>
<dbReference type="GO" id="GO:0000139">
    <property type="term" value="C:Golgi membrane"/>
    <property type="evidence" value="ECO:0007669"/>
    <property type="project" value="UniProtKB-SubCell"/>
</dbReference>
<feature type="transmembrane region" description="Helical" evidence="6">
    <location>
        <begin position="214"/>
        <end position="231"/>
    </location>
</feature>
<accession>A0AAW2H9E8</accession>
<dbReference type="AlphaFoldDB" id="A0AAW2H9E8"/>
<evidence type="ECO:0000256" key="4">
    <source>
        <dbReference type="ARBA" id="ARBA00022989"/>
    </source>
</evidence>
<feature type="transmembrane region" description="Helical" evidence="6">
    <location>
        <begin position="181"/>
        <end position="202"/>
    </location>
</feature>
<dbReference type="InterPro" id="IPR006977">
    <property type="entry name" value="Yip1_dom"/>
</dbReference>
<dbReference type="PANTHER" id="PTHR21236:SF1">
    <property type="entry name" value="PROTEIN YIPF6"/>
    <property type="match status" value="1"/>
</dbReference>
<evidence type="ECO:0000256" key="6">
    <source>
        <dbReference type="RuleBase" id="RU361264"/>
    </source>
</evidence>
<dbReference type="GO" id="GO:0005802">
    <property type="term" value="C:trans-Golgi network"/>
    <property type="evidence" value="ECO:0007669"/>
    <property type="project" value="TreeGrafter"/>
</dbReference>
<comment type="similarity">
    <text evidence="2 6">Belongs to the YIP1 family.</text>
</comment>
<evidence type="ECO:0000256" key="1">
    <source>
        <dbReference type="ARBA" id="ARBA00004141"/>
    </source>
</evidence>
<protein>
    <recommendedName>
        <fullName evidence="6">Protein YIPF</fullName>
    </recommendedName>
</protein>
<feature type="domain" description="Yip1" evidence="7">
    <location>
        <begin position="80"/>
        <end position="229"/>
    </location>
</feature>
<name>A0AAW2H9E8_9NEOP</name>
<dbReference type="Pfam" id="PF04893">
    <property type="entry name" value="Yip1"/>
    <property type="match status" value="1"/>
</dbReference>
<dbReference type="InterPro" id="IPR045231">
    <property type="entry name" value="Yip1/4-like"/>
</dbReference>
<keyword evidence="4 6" id="KW-1133">Transmembrane helix</keyword>
<keyword evidence="3 6" id="KW-0812">Transmembrane</keyword>
<proteinExistence type="inferred from homology"/>
<evidence type="ECO:0000256" key="5">
    <source>
        <dbReference type="ARBA" id="ARBA00023136"/>
    </source>
</evidence>
<reference evidence="8" key="1">
    <citation type="journal article" date="2024" name="Gigascience">
        <title>Chromosome-level genome of the poultry shaft louse Menopon gallinae provides insight into the host-switching and adaptive evolution of parasitic lice.</title>
        <authorList>
            <person name="Xu Y."/>
            <person name="Ma L."/>
            <person name="Liu S."/>
            <person name="Liang Y."/>
            <person name="Liu Q."/>
            <person name="He Z."/>
            <person name="Tian L."/>
            <person name="Duan Y."/>
            <person name="Cai W."/>
            <person name="Li H."/>
            <person name="Song F."/>
        </authorList>
    </citation>
    <scope>NUCLEOTIDE SEQUENCE</scope>
    <source>
        <strain evidence="8">Cailab_2023a</strain>
    </source>
</reference>
<evidence type="ECO:0000259" key="7">
    <source>
        <dbReference type="Pfam" id="PF04893"/>
    </source>
</evidence>
<evidence type="ECO:0000256" key="2">
    <source>
        <dbReference type="ARBA" id="ARBA00010596"/>
    </source>
</evidence>
<feature type="transmembrane region" description="Helical" evidence="6">
    <location>
        <begin position="153"/>
        <end position="175"/>
    </location>
</feature>
<dbReference type="EMBL" id="JARGDH010000005">
    <property type="protein sequence ID" value="KAL0266401.1"/>
    <property type="molecule type" value="Genomic_DNA"/>
</dbReference>
<organism evidence="8">
    <name type="scientific">Menopon gallinae</name>
    <name type="common">poultry shaft louse</name>
    <dbReference type="NCBI Taxonomy" id="328185"/>
    <lineage>
        <taxon>Eukaryota</taxon>
        <taxon>Metazoa</taxon>
        <taxon>Ecdysozoa</taxon>
        <taxon>Arthropoda</taxon>
        <taxon>Hexapoda</taxon>
        <taxon>Insecta</taxon>
        <taxon>Pterygota</taxon>
        <taxon>Neoptera</taxon>
        <taxon>Paraneoptera</taxon>
        <taxon>Psocodea</taxon>
        <taxon>Troctomorpha</taxon>
        <taxon>Phthiraptera</taxon>
        <taxon>Amblycera</taxon>
        <taxon>Menoponidae</taxon>
        <taxon>Menopon</taxon>
    </lineage>
</organism>
<comment type="caution">
    <text evidence="6">Lacks conserved residue(s) required for the propagation of feature annotation.</text>
</comment>
<comment type="subcellular location">
    <subcellularLocation>
        <location evidence="6">Golgi apparatus membrane</location>
        <topology evidence="6">Multi-pass membrane protein</topology>
    </subcellularLocation>
    <subcellularLocation>
        <location evidence="1">Membrane</location>
        <topology evidence="1">Multi-pass membrane protein</topology>
    </subcellularLocation>
</comment>
<sequence>MATVDTNVWFNMSGDDNVAVNIGEFDNDLEGELCIPNAKNAKDSSQPELITLDEPISETIIRDLKAVCVKFKYVLCPKKKESRLLLKEWDLWGPLLLCTFMAVALQGTSDQSPNDGGPEFAEVFAIVWVGAMVVTLNSKLLGGNMSFFQSVCVLGYCLLAPAIALGLCRAVLLVGRSTTLFLIRLVIGIAAFVWSTASCMIFLGESQAQGRKVLAGYPVCLFYAVISWLVISHTE</sequence>
<dbReference type="GO" id="GO:0006888">
    <property type="term" value="P:endoplasmic reticulum to Golgi vesicle-mediated transport"/>
    <property type="evidence" value="ECO:0007669"/>
    <property type="project" value="InterPro"/>
</dbReference>
<comment type="caution">
    <text evidence="8">The sequence shown here is derived from an EMBL/GenBank/DDBJ whole genome shotgun (WGS) entry which is preliminary data.</text>
</comment>
<keyword evidence="5 6" id="KW-0472">Membrane</keyword>
<evidence type="ECO:0000313" key="8">
    <source>
        <dbReference type="EMBL" id="KAL0266401.1"/>
    </source>
</evidence>
<dbReference type="PANTHER" id="PTHR21236">
    <property type="entry name" value="GOLGI MEMBRANE PROTEIN YIP1"/>
    <property type="match status" value="1"/>
</dbReference>
<gene>
    <name evidence="8" type="ORF">PYX00_008951</name>
</gene>